<evidence type="ECO:0000313" key="2">
    <source>
        <dbReference type="Proteomes" id="UP000607653"/>
    </source>
</evidence>
<comment type="caution">
    <text evidence="1">The sequence shown here is derived from an EMBL/GenBank/DDBJ whole genome shotgun (WGS) entry which is preliminary data.</text>
</comment>
<gene>
    <name evidence="1" type="ORF">HUJ06_022151</name>
</gene>
<dbReference type="EMBL" id="DUZY01000001">
    <property type="protein sequence ID" value="DAD20688.1"/>
    <property type="molecule type" value="Genomic_DNA"/>
</dbReference>
<reference evidence="1 2" key="1">
    <citation type="journal article" date="2020" name="Mol. Biol. Evol.">
        <title>Distinct Expression and Methylation Patterns for Genes with Different Fates following a Single Whole-Genome Duplication in Flowering Plants.</title>
        <authorList>
            <person name="Shi T."/>
            <person name="Rahmani R.S."/>
            <person name="Gugger P.F."/>
            <person name="Wang M."/>
            <person name="Li H."/>
            <person name="Zhang Y."/>
            <person name="Li Z."/>
            <person name="Wang Q."/>
            <person name="Van de Peer Y."/>
            <person name="Marchal K."/>
            <person name="Chen J."/>
        </authorList>
    </citation>
    <scope>NUCLEOTIDE SEQUENCE [LARGE SCALE GENOMIC DNA]</scope>
    <source>
        <tissue evidence="1">Leaf</tissue>
    </source>
</reference>
<proteinExistence type="predicted"/>
<keyword evidence="2" id="KW-1185">Reference proteome</keyword>
<dbReference type="AlphaFoldDB" id="A0A822XTB5"/>
<organism evidence="1 2">
    <name type="scientific">Nelumbo nucifera</name>
    <name type="common">Sacred lotus</name>
    <dbReference type="NCBI Taxonomy" id="4432"/>
    <lineage>
        <taxon>Eukaryota</taxon>
        <taxon>Viridiplantae</taxon>
        <taxon>Streptophyta</taxon>
        <taxon>Embryophyta</taxon>
        <taxon>Tracheophyta</taxon>
        <taxon>Spermatophyta</taxon>
        <taxon>Magnoliopsida</taxon>
        <taxon>Proteales</taxon>
        <taxon>Nelumbonaceae</taxon>
        <taxon>Nelumbo</taxon>
    </lineage>
</organism>
<dbReference type="Proteomes" id="UP000607653">
    <property type="component" value="Unassembled WGS sequence"/>
</dbReference>
<sequence length="50" mass="5798">MEPFVIIDKLIDVQSQASSTKQFNCGFNKKKSLPLTKAQIYFQDLEPLYM</sequence>
<accession>A0A822XTB5</accession>
<protein>
    <submittedName>
        <fullName evidence="1">Uncharacterized protein</fullName>
    </submittedName>
</protein>
<name>A0A822XTB5_NELNU</name>
<evidence type="ECO:0000313" key="1">
    <source>
        <dbReference type="EMBL" id="DAD20688.1"/>
    </source>
</evidence>